<comment type="caution">
    <text evidence="1">The sequence shown here is derived from an EMBL/GenBank/DDBJ whole genome shotgun (WGS) entry which is preliminary data.</text>
</comment>
<reference evidence="1 2" key="1">
    <citation type="submission" date="2009-01" db="EMBL/GenBank/DDBJ databases">
        <authorList>
            <person name="Fulton L."/>
            <person name="Clifton S."/>
            <person name="Fulton B."/>
            <person name="Xu J."/>
            <person name="Minx P."/>
            <person name="Pepin K.H."/>
            <person name="Johnson M."/>
            <person name="Bhonagiri V."/>
            <person name="Nash W.E."/>
            <person name="Mardis E.R."/>
            <person name="Wilson R.K."/>
        </authorList>
    </citation>
    <scope>NUCLEOTIDE SEQUENCE [LARGE SCALE GENOMIC DNA]</scope>
    <source>
        <strain evidence="1 2">DSM 5476</strain>
    </source>
</reference>
<organism evidence="1 2">
    <name type="scientific">[Clostridium] methylpentosum DSM 5476</name>
    <dbReference type="NCBI Taxonomy" id="537013"/>
    <lineage>
        <taxon>Bacteria</taxon>
        <taxon>Bacillati</taxon>
        <taxon>Bacillota</taxon>
        <taxon>Clostridia</taxon>
        <taxon>Eubacteriales</taxon>
        <taxon>Oscillospiraceae</taxon>
        <taxon>Oscillospiraceae incertae sedis</taxon>
    </lineage>
</organism>
<dbReference type="STRING" id="537013.CLOSTMETH_03607"/>
<protein>
    <recommendedName>
        <fullName evidence="3">Pathogenicity locus</fullName>
    </recommendedName>
</protein>
<evidence type="ECO:0008006" key="3">
    <source>
        <dbReference type="Google" id="ProtNLM"/>
    </source>
</evidence>
<dbReference type="HOGENOM" id="CLU_160712_0_0_9"/>
<gene>
    <name evidence="1" type="ORF">CLOSTMETH_03607</name>
</gene>
<accession>C0EIB2</accession>
<dbReference type="EMBL" id="ACEC01000126">
    <property type="protein sequence ID" value="EEG28708.1"/>
    <property type="molecule type" value="Genomic_DNA"/>
</dbReference>
<dbReference type="AlphaFoldDB" id="C0EIB2"/>
<sequence length="82" mass="9601">MKTDLRTIPGVGTKTEEDLIALGFPSVASLRGQDPQEIYDRDCARRGFLIDRCQLYVYRCAVYFAETENPDPEKLKWWNWKD</sequence>
<evidence type="ECO:0000313" key="2">
    <source>
        <dbReference type="Proteomes" id="UP000003340"/>
    </source>
</evidence>
<evidence type="ECO:0000313" key="1">
    <source>
        <dbReference type="EMBL" id="EEG28708.1"/>
    </source>
</evidence>
<dbReference type="eggNOG" id="COG0389">
    <property type="taxonomic scope" value="Bacteria"/>
</dbReference>
<dbReference type="Pfam" id="PF11731">
    <property type="entry name" value="Cdd1"/>
    <property type="match status" value="1"/>
</dbReference>
<dbReference type="Proteomes" id="UP000003340">
    <property type="component" value="Unassembled WGS sequence"/>
</dbReference>
<proteinExistence type="predicted"/>
<reference evidence="1 2" key="2">
    <citation type="submission" date="2009-02" db="EMBL/GenBank/DDBJ databases">
        <title>Draft genome sequence of Clostridium methylpentosum (DSM 5476).</title>
        <authorList>
            <person name="Sudarsanam P."/>
            <person name="Ley R."/>
            <person name="Guruge J."/>
            <person name="Turnbaugh P.J."/>
            <person name="Mahowald M."/>
            <person name="Liep D."/>
            <person name="Gordon J."/>
        </authorList>
    </citation>
    <scope>NUCLEOTIDE SEQUENCE [LARGE SCALE GENOMIC DNA]</scope>
    <source>
        <strain evidence="1 2">DSM 5476</strain>
    </source>
</reference>
<keyword evidence="2" id="KW-1185">Reference proteome</keyword>
<dbReference type="InterPro" id="IPR021725">
    <property type="entry name" value="Cdd1"/>
</dbReference>
<name>C0EIB2_9FIRM</name>